<dbReference type="Pfam" id="PF07963">
    <property type="entry name" value="N_methyl"/>
    <property type="match status" value="1"/>
</dbReference>
<keyword evidence="1" id="KW-0812">Transmembrane</keyword>
<dbReference type="KEGG" id="mcat:MC25239_01341"/>
<organism evidence="2 3">
    <name type="scientific">Moraxella catarrhalis</name>
    <name type="common">Branhamella catarrhalis</name>
    <dbReference type="NCBI Taxonomy" id="480"/>
    <lineage>
        <taxon>Bacteria</taxon>
        <taxon>Pseudomonadati</taxon>
        <taxon>Pseudomonadota</taxon>
        <taxon>Gammaproteobacteria</taxon>
        <taxon>Moraxellales</taxon>
        <taxon>Moraxellaceae</taxon>
        <taxon>Moraxella</taxon>
    </lineage>
</organism>
<dbReference type="RefSeq" id="WP_003665674.1">
    <property type="nucleotide sequence ID" value="NZ_CP007669.1"/>
</dbReference>
<accession>A0A3A9LXK8</accession>
<gene>
    <name evidence="2" type="ORF">EJK53_1514</name>
</gene>
<protein>
    <submittedName>
        <fullName evidence="2">Prepilin-type N-terminal cleavage/methylation domain protein</fullName>
    </submittedName>
</protein>
<name>A0A3A9LXK8_MORCA</name>
<evidence type="ECO:0000313" key="3">
    <source>
        <dbReference type="Proteomes" id="UP000280228"/>
    </source>
</evidence>
<dbReference type="EMBL" id="CP034662">
    <property type="protein sequence ID" value="AZQ92429.1"/>
    <property type="molecule type" value="Genomic_DNA"/>
</dbReference>
<proteinExistence type="predicted"/>
<keyword evidence="1" id="KW-0472">Membrane</keyword>
<reference evidence="2 3" key="1">
    <citation type="submission" date="2018-12" db="EMBL/GenBank/DDBJ databases">
        <title>Persistence of Moraxella catarrhalis in Chronic Obstructive Pulmonary Disease and Regulation of the Hag/MID Adhesin.</title>
        <authorList>
            <person name="Murphy T."/>
            <person name="Zhao X."/>
            <person name="Vyas G."/>
            <person name="Aluvathingal J."/>
            <person name="Nadendla S."/>
            <person name="Tallon L."/>
            <person name="Tettelin H."/>
        </authorList>
    </citation>
    <scope>NUCLEOTIDE SEQUENCE [LARGE SCALE GENOMIC DNA]</scope>
    <source>
        <strain evidence="2 3">46P58B1</strain>
    </source>
</reference>
<dbReference type="AlphaFoldDB" id="A0A3A9LXK8"/>
<dbReference type="Proteomes" id="UP000280228">
    <property type="component" value="Chromosome"/>
</dbReference>
<evidence type="ECO:0000256" key="1">
    <source>
        <dbReference type="SAM" id="Phobius"/>
    </source>
</evidence>
<keyword evidence="1" id="KW-1133">Transmembrane helix</keyword>
<evidence type="ECO:0000313" key="2">
    <source>
        <dbReference type="EMBL" id="AZQ92429.1"/>
    </source>
</evidence>
<sequence>MTDNNPSTALITTNEGGFGLIEVLISLLLLSVVALGLITVQGRLLVQTKHADLRLQAVQLMANDYHAVRSFTPEQKQIYIQTLQRIAQTAQSRSESDMNSYRIAAYATTIRCRPECHLNEQAQSLAIQSAQAAARANIILSVTDCQLGHCWVAGWGMQAFELIKTCSNDELGLNISSLDCAIMDGL</sequence>
<feature type="transmembrane region" description="Helical" evidence="1">
    <location>
        <begin position="20"/>
        <end position="40"/>
    </location>
</feature>
<dbReference type="InterPro" id="IPR012902">
    <property type="entry name" value="N_methyl_site"/>
</dbReference>
<dbReference type="KEGG" id="mcs:DR90_542"/>